<reference evidence="1 2" key="1">
    <citation type="submission" date="2015-09" db="EMBL/GenBank/DDBJ databases">
        <title>Identification and resolution of microdiversity through metagenomic sequencing of parallel consortia.</title>
        <authorList>
            <person name="Nelson W.C."/>
            <person name="Romine M.F."/>
            <person name="Lindemann S.R."/>
        </authorList>
    </citation>
    <scope>NUCLEOTIDE SEQUENCE [LARGE SCALE GENOMIC DNA]</scope>
    <source>
        <strain evidence="1">Ana</strain>
    </source>
</reference>
<proteinExistence type="predicted"/>
<dbReference type="AlphaFoldDB" id="A0A0P8BTB2"/>
<dbReference type="STRING" id="1666911.HLUCCA11_22550"/>
<organism evidence="1 2">
    <name type="scientific">Phormidesmis priestleyi Ana</name>
    <dbReference type="NCBI Taxonomy" id="1666911"/>
    <lineage>
        <taxon>Bacteria</taxon>
        <taxon>Bacillati</taxon>
        <taxon>Cyanobacteriota</taxon>
        <taxon>Cyanophyceae</taxon>
        <taxon>Leptolyngbyales</taxon>
        <taxon>Leptolyngbyaceae</taxon>
        <taxon>Phormidesmis</taxon>
    </lineage>
</organism>
<evidence type="ECO:0000313" key="2">
    <source>
        <dbReference type="Proteomes" id="UP000050465"/>
    </source>
</evidence>
<dbReference type="EMBL" id="LJZR01000073">
    <property type="protein sequence ID" value="KPQ32009.1"/>
    <property type="molecule type" value="Genomic_DNA"/>
</dbReference>
<sequence length="355" mass="41269">MNEAADRLTQYFQLLAKDAAIAENATDASLDKVLSEKRTAKALIQQVQQMLAASPGFQQLLAEAVPEPLRQKAQQWLMRRLYACKDSCQNSEQLARWIKQQLEKIVVSIQKDEILRELIQQIQGLPHDSRDRRNLIQTLLIEIQTSESRLKRLSNLSPELYNDALHETMLWFCDHLDDYDPTRAGPVTWFNHHLYYQGMKLLRSHSRPLPIRYTNIEQDKQTQGGPDAYSTLIVEAEYQILDDLYDWIQQDATNQLKRTSLTDRLDINVQTVTKAVLDRIRVLRSLNRAATAMSTAVISTEIEPYDIFSDQPTNLPQLFEHLSTQLEYPPDKLRRFWRERCRPCIQDFLQQSGNS</sequence>
<gene>
    <name evidence="1" type="ORF">HLUCCA11_22550</name>
</gene>
<dbReference type="Proteomes" id="UP000050465">
    <property type="component" value="Unassembled WGS sequence"/>
</dbReference>
<protein>
    <submittedName>
        <fullName evidence="1">Putative membrane protein</fullName>
    </submittedName>
</protein>
<accession>A0A0P8BTB2</accession>
<name>A0A0P8BTB2_9CYAN</name>
<comment type="caution">
    <text evidence="1">The sequence shown here is derived from an EMBL/GenBank/DDBJ whole genome shotgun (WGS) entry which is preliminary data.</text>
</comment>
<evidence type="ECO:0000313" key="1">
    <source>
        <dbReference type="EMBL" id="KPQ32009.1"/>
    </source>
</evidence>